<dbReference type="Gene3D" id="3.30.300.20">
    <property type="match status" value="1"/>
</dbReference>
<evidence type="ECO:0000313" key="1">
    <source>
        <dbReference type="EMBL" id="GAA4444463.1"/>
    </source>
</evidence>
<dbReference type="Pfam" id="PF02566">
    <property type="entry name" value="OsmC"/>
    <property type="match status" value="1"/>
</dbReference>
<sequence>MKKHRAEARWNKGLKDGAGEVKSGNGAIKADYTYASRFGDSTSGTSPEELIGAAHAGCFSMFLSALMGNENLSPEYVETKASVYLGEKDGAPLIQKIELTTEAKVAGLDNDKFQELVQKSKEGCPVSKALAAVPEITVQATLKE</sequence>
<dbReference type="InterPro" id="IPR052707">
    <property type="entry name" value="OsmC_Ohr_Peroxiredoxin"/>
</dbReference>
<dbReference type="InterPro" id="IPR003718">
    <property type="entry name" value="OsmC/Ohr_fam"/>
</dbReference>
<accession>A0ABP8M4Q2</accession>
<dbReference type="PANTHER" id="PTHR42830">
    <property type="entry name" value="OSMOTICALLY INDUCIBLE FAMILY PROTEIN"/>
    <property type="match status" value="1"/>
</dbReference>
<dbReference type="RefSeq" id="WP_345163032.1">
    <property type="nucleotide sequence ID" value="NZ_BAABHC010000039.1"/>
</dbReference>
<comment type="caution">
    <text evidence="1">The sequence shown here is derived from an EMBL/GenBank/DDBJ whole genome shotgun (WGS) entry which is preliminary data.</text>
</comment>
<protein>
    <submittedName>
        <fullName evidence="1">OsmC family protein</fullName>
    </submittedName>
</protein>
<dbReference type="InterPro" id="IPR015946">
    <property type="entry name" value="KH_dom-like_a/b"/>
</dbReference>
<name>A0ABP8M4Q2_9BACT</name>
<dbReference type="NCBIfam" id="TIGR03562">
    <property type="entry name" value="osmo_induc_OsmC"/>
    <property type="match status" value="1"/>
</dbReference>
<organism evidence="1 2">
    <name type="scientific">Pontibacter saemangeumensis</name>
    <dbReference type="NCBI Taxonomy" id="1084525"/>
    <lineage>
        <taxon>Bacteria</taxon>
        <taxon>Pseudomonadati</taxon>
        <taxon>Bacteroidota</taxon>
        <taxon>Cytophagia</taxon>
        <taxon>Cytophagales</taxon>
        <taxon>Hymenobacteraceae</taxon>
        <taxon>Pontibacter</taxon>
    </lineage>
</organism>
<dbReference type="SUPFAM" id="SSF82784">
    <property type="entry name" value="OsmC-like"/>
    <property type="match status" value="1"/>
</dbReference>
<evidence type="ECO:0000313" key="2">
    <source>
        <dbReference type="Proteomes" id="UP001500552"/>
    </source>
</evidence>
<dbReference type="InterPro" id="IPR036102">
    <property type="entry name" value="OsmC/Ohrsf"/>
</dbReference>
<dbReference type="EMBL" id="BAABHC010000039">
    <property type="protein sequence ID" value="GAA4444463.1"/>
    <property type="molecule type" value="Genomic_DNA"/>
</dbReference>
<keyword evidence="2" id="KW-1185">Reference proteome</keyword>
<gene>
    <name evidence="1" type="ORF">GCM10023188_46490</name>
</gene>
<dbReference type="PANTHER" id="PTHR42830:SF1">
    <property type="entry name" value="OSMOTICALLY INDUCIBLE FAMILY PROTEIN"/>
    <property type="match status" value="1"/>
</dbReference>
<proteinExistence type="predicted"/>
<reference evidence="2" key="1">
    <citation type="journal article" date="2019" name="Int. J. Syst. Evol. Microbiol.">
        <title>The Global Catalogue of Microorganisms (GCM) 10K type strain sequencing project: providing services to taxonomists for standard genome sequencing and annotation.</title>
        <authorList>
            <consortium name="The Broad Institute Genomics Platform"/>
            <consortium name="The Broad Institute Genome Sequencing Center for Infectious Disease"/>
            <person name="Wu L."/>
            <person name="Ma J."/>
        </authorList>
    </citation>
    <scope>NUCLEOTIDE SEQUENCE [LARGE SCALE GENOMIC DNA]</scope>
    <source>
        <strain evidence="2">JCM 17926</strain>
    </source>
</reference>
<dbReference type="Proteomes" id="UP001500552">
    <property type="component" value="Unassembled WGS sequence"/>
</dbReference>
<dbReference type="InterPro" id="IPR019904">
    <property type="entry name" value="Peroxiredoxin_OsmC"/>
</dbReference>